<evidence type="ECO:0000256" key="2">
    <source>
        <dbReference type="ARBA" id="ARBA00022801"/>
    </source>
</evidence>
<reference evidence="7 8" key="1">
    <citation type="submission" date="2022-05" db="EMBL/GenBank/DDBJ databases">
        <title>Genome Sequencing of Bee-Associated Microbes.</title>
        <authorList>
            <person name="Dunlap C."/>
        </authorList>
    </citation>
    <scope>NUCLEOTIDE SEQUENCE [LARGE SCALE GENOMIC DNA]</scope>
    <source>
        <strain evidence="7 8">NRRL B-14421</strain>
    </source>
</reference>
<evidence type="ECO:0000256" key="4">
    <source>
        <dbReference type="ARBA" id="ARBA00023180"/>
    </source>
</evidence>
<name>A0ABT4GPT9_9BACL</name>
<protein>
    <submittedName>
        <fullName evidence="7">Glycosyl hydrolase family 28 protein</fullName>
    </submittedName>
</protein>
<keyword evidence="8" id="KW-1185">Reference proteome</keyword>
<dbReference type="EMBL" id="JAMDMX010000217">
    <property type="protein sequence ID" value="MCY9698224.1"/>
    <property type="molecule type" value="Genomic_DNA"/>
</dbReference>
<comment type="similarity">
    <text evidence="1 6">Belongs to the glycosyl hydrolase 28 family.</text>
</comment>
<dbReference type="Gene3D" id="2.160.20.10">
    <property type="entry name" value="Single-stranded right-handed beta-helix, Pectin lyase-like"/>
    <property type="match status" value="1"/>
</dbReference>
<feature type="non-terminal residue" evidence="7">
    <location>
        <position position="445"/>
    </location>
</feature>
<dbReference type="GO" id="GO:0016787">
    <property type="term" value="F:hydrolase activity"/>
    <property type="evidence" value="ECO:0007669"/>
    <property type="project" value="UniProtKB-KW"/>
</dbReference>
<dbReference type="Proteomes" id="UP001527099">
    <property type="component" value="Unassembled WGS sequence"/>
</dbReference>
<dbReference type="Pfam" id="PF00295">
    <property type="entry name" value="Glyco_hydro_28"/>
    <property type="match status" value="1"/>
</dbReference>
<dbReference type="PANTHER" id="PTHR31736:SF19">
    <property type="entry name" value="PECTIN LYASE SUPERFAMILY PROTEIN-RELATED"/>
    <property type="match status" value="1"/>
</dbReference>
<proteinExistence type="inferred from homology"/>
<dbReference type="PANTHER" id="PTHR31736">
    <property type="match status" value="1"/>
</dbReference>
<sequence length="445" mass="48942">MNKGLTSTMAEQSMGAAVLCPYLVPDIYDISEEYALKANGISLPLTTYTKDYDYASFSVTAGKVTYELTLLDETEINSYTISPLKLNISATITGNMMRFTVDRDEYLIIRINDRAKRLVLAADPVESDVPEETGEGVFHIALEPFNVVPVAAESEVAARTAAIQRALDDASQYGTERGNGAQGIVYVPAGTYFISNLVIKSNTAVYMEPGSVFISTSKWSDLQEHWFKDSVGKPVTWWISTAYESTNIKLFGRGTIDGNGEALSDDGMINNLLVPIATSKFEVDGITVRNASAWAITTIRSKEMNFVNLKMFNSLNMGENDGIDVCESQNVVVRNAIGIGLDDPFSTKAWKETTDIASGKVGWPGKPEPVADVLFEDCIAWTICYGFKIGQGVMQNQENITFRDCVVYDAAVGFGIHHKYGTAEAKQITFENMEIENITYMNDDN</sequence>
<evidence type="ECO:0000256" key="5">
    <source>
        <dbReference type="ARBA" id="ARBA00023295"/>
    </source>
</evidence>
<dbReference type="SUPFAM" id="SSF51126">
    <property type="entry name" value="Pectin lyase-like"/>
    <property type="match status" value="1"/>
</dbReference>
<dbReference type="RefSeq" id="WP_268618696.1">
    <property type="nucleotide sequence ID" value="NZ_JAMDMX010000217.1"/>
</dbReference>
<gene>
    <name evidence="7" type="ORF">M5X19_36095</name>
</gene>
<comment type="caution">
    <text evidence="7">The sequence shown here is derived from an EMBL/GenBank/DDBJ whole genome shotgun (WGS) entry which is preliminary data.</text>
</comment>
<evidence type="ECO:0000256" key="3">
    <source>
        <dbReference type="ARBA" id="ARBA00023157"/>
    </source>
</evidence>
<evidence type="ECO:0000256" key="1">
    <source>
        <dbReference type="ARBA" id="ARBA00008834"/>
    </source>
</evidence>
<evidence type="ECO:0000313" key="7">
    <source>
        <dbReference type="EMBL" id="MCY9698224.1"/>
    </source>
</evidence>
<evidence type="ECO:0000313" key="8">
    <source>
        <dbReference type="Proteomes" id="UP001527099"/>
    </source>
</evidence>
<dbReference type="InterPro" id="IPR012334">
    <property type="entry name" value="Pectin_lyas_fold"/>
</dbReference>
<dbReference type="InterPro" id="IPR000743">
    <property type="entry name" value="Glyco_hydro_28"/>
</dbReference>
<keyword evidence="2 6" id="KW-0378">Hydrolase</keyword>
<keyword evidence="3" id="KW-1015">Disulfide bond</keyword>
<dbReference type="InterPro" id="IPR011050">
    <property type="entry name" value="Pectin_lyase_fold/virulence"/>
</dbReference>
<accession>A0ABT4GPT9</accession>
<evidence type="ECO:0000256" key="6">
    <source>
        <dbReference type="RuleBase" id="RU361169"/>
    </source>
</evidence>
<organism evidence="7 8">
    <name type="scientific">Paenibacillus alginolyticus</name>
    <dbReference type="NCBI Taxonomy" id="59839"/>
    <lineage>
        <taxon>Bacteria</taxon>
        <taxon>Bacillati</taxon>
        <taxon>Bacillota</taxon>
        <taxon>Bacilli</taxon>
        <taxon>Bacillales</taxon>
        <taxon>Paenibacillaceae</taxon>
        <taxon>Paenibacillus</taxon>
    </lineage>
</organism>
<keyword evidence="5 6" id="KW-0326">Glycosidase</keyword>
<keyword evidence="4" id="KW-0325">Glycoprotein</keyword>